<name>A0A7R9CJ08_TIMCR</name>
<sequence>MSEYHRAVWRSGFVVTALLPISPYAPLRMFYPALRGTPAVLFSPAWLNFCPALRGTTSVLSSPAWLNICFVQPCVAQQLFCPALRGTTSVLFSPARLNSGFVQPCAARQRFCPALRGTTSVLSSPARHANCFVQPYPRSTHRLRSDTCLLVVYASIFPTLDLSRMQCDCCVYLNLVSQLNRLQIVFKLVLDKAESITHVLDWTAGDEDIVLNLSQEPNEVLSKSGRCSPLCSSCHDYESELSDSEHCEEGLKEVSLCLDGALLGDIPARYTIPAIRTHEFPVVGVWVDPRVAPGFRYRVRPIQEQGQRKGQTEYHYFFGGKALTLQSIGRGYTRRITFEGDSLNDNYNYFWSDSWPLGFAFELEVTRPGEKYTLHDANSVAVGTSEIVEMTSPQEEVSHVILDDGSVEKTVRVRLLCKVEWFEGQLTASLPVRGLAVVVKPKSGDGKAHLVRVMNVTVGGNMRGFTLTPGVSDQCRRITVSGQLIGDVPIQYTVIGLNVYEIPVIGTYVDPRIVPGFDYRVRPAGGKHHLFQGRALTLTGVGPGYGKRLTFAPDLKCLNSPNNYLWSDSHPEGLGFEPRALHVGMRLAIVSESEELGEAVVFRTDYAQQEEKQEVVSCMEGTMVTKYIYVDVTCHVTLKSREDIVEAMRVSGTAVVVREPGQPKARLRHIENVGLASQLNLLFVNQQTGLVFYPL</sequence>
<reference evidence="1" key="1">
    <citation type="submission" date="2020-11" db="EMBL/GenBank/DDBJ databases">
        <authorList>
            <person name="Tran Van P."/>
        </authorList>
    </citation>
    <scope>NUCLEOTIDE SEQUENCE</scope>
</reference>
<evidence type="ECO:0000313" key="1">
    <source>
        <dbReference type="EMBL" id="CAD7396729.1"/>
    </source>
</evidence>
<protein>
    <submittedName>
        <fullName evidence="1">Uncharacterized protein</fullName>
    </submittedName>
</protein>
<gene>
    <name evidence="1" type="ORF">TCEB3V08_LOCUS3757</name>
</gene>
<dbReference type="EMBL" id="OC317421">
    <property type="protein sequence ID" value="CAD7396729.1"/>
    <property type="molecule type" value="Genomic_DNA"/>
</dbReference>
<accession>A0A7R9CJ08</accession>
<proteinExistence type="predicted"/>
<dbReference type="AlphaFoldDB" id="A0A7R9CJ08"/>
<organism evidence="1">
    <name type="scientific">Timema cristinae</name>
    <name type="common">Walking stick</name>
    <dbReference type="NCBI Taxonomy" id="61476"/>
    <lineage>
        <taxon>Eukaryota</taxon>
        <taxon>Metazoa</taxon>
        <taxon>Ecdysozoa</taxon>
        <taxon>Arthropoda</taxon>
        <taxon>Hexapoda</taxon>
        <taxon>Insecta</taxon>
        <taxon>Pterygota</taxon>
        <taxon>Neoptera</taxon>
        <taxon>Polyneoptera</taxon>
        <taxon>Phasmatodea</taxon>
        <taxon>Timematodea</taxon>
        <taxon>Timematoidea</taxon>
        <taxon>Timematidae</taxon>
        <taxon>Timema</taxon>
    </lineage>
</organism>